<evidence type="ECO:0000313" key="4">
    <source>
        <dbReference type="Proteomes" id="UP000800096"/>
    </source>
</evidence>
<keyword evidence="2" id="KW-1133">Transmembrane helix</keyword>
<keyword evidence="4" id="KW-1185">Reference proteome</keyword>
<keyword evidence="2" id="KW-0472">Membrane</keyword>
<feature type="region of interest" description="Disordered" evidence="1">
    <location>
        <begin position="112"/>
        <end position="144"/>
    </location>
</feature>
<reference evidence="3" key="1">
    <citation type="journal article" date="2020" name="Stud. Mycol.">
        <title>101 Dothideomycetes genomes: a test case for predicting lifestyles and emergence of pathogens.</title>
        <authorList>
            <person name="Haridas S."/>
            <person name="Albert R."/>
            <person name="Binder M."/>
            <person name="Bloem J."/>
            <person name="Labutti K."/>
            <person name="Salamov A."/>
            <person name="Andreopoulos B."/>
            <person name="Baker S."/>
            <person name="Barry K."/>
            <person name="Bills G."/>
            <person name="Bluhm B."/>
            <person name="Cannon C."/>
            <person name="Castanera R."/>
            <person name="Culley D."/>
            <person name="Daum C."/>
            <person name="Ezra D."/>
            <person name="Gonzalez J."/>
            <person name="Henrissat B."/>
            <person name="Kuo A."/>
            <person name="Liang C."/>
            <person name="Lipzen A."/>
            <person name="Lutzoni F."/>
            <person name="Magnuson J."/>
            <person name="Mondo S."/>
            <person name="Nolan M."/>
            <person name="Ohm R."/>
            <person name="Pangilinan J."/>
            <person name="Park H.-J."/>
            <person name="Ramirez L."/>
            <person name="Alfaro M."/>
            <person name="Sun H."/>
            <person name="Tritt A."/>
            <person name="Yoshinaga Y."/>
            <person name="Zwiers L.-H."/>
            <person name="Turgeon B."/>
            <person name="Goodwin S."/>
            <person name="Spatafora J."/>
            <person name="Crous P."/>
            <person name="Grigoriev I."/>
        </authorList>
    </citation>
    <scope>NUCLEOTIDE SEQUENCE</scope>
    <source>
        <strain evidence="3">HMLAC05119</strain>
    </source>
</reference>
<evidence type="ECO:0000256" key="1">
    <source>
        <dbReference type="SAM" id="MobiDB-lite"/>
    </source>
</evidence>
<dbReference type="EMBL" id="ML979133">
    <property type="protein sequence ID" value="KAF1918887.1"/>
    <property type="molecule type" value="Genomic_DNA"/>
</dbReference>
<proteinExistence type="predicted"/>
<feature type="transmembrane region" description="Helical" evidence="2">
    <location>
        <begin position="150"/>
        <end position="174"/>
    </location>
</feature>
<dbReference type="OrthoDB" id="5421765at2759"/>
<accession>A0A6A5QYG1</accession>
<keyword evidence="2" id="KW-0812">Transmembrane</keyword>
<evidence type="ECO:0000313" key="3">
    <source>
        <dbReference type="EMBL" id="KAF1918887.1"/>
    </source>
</evidence>
<dbReference type="AlphaFoldDB" id="A0A6A5QYG1"/>
<name>A0A6A5QYG1_AMPQU</name>
<gene>
    <name evidence="3" type="ORF">BDU57DRAFT_535935</name>
</gene>
<dbReference type="Proteomes" id="UP000800096">
    <property type="component" value="Unassembled WGS sequence"/>
</dbReference>
<feature type="compositionally biased region" description="Polar residues" evidence="1">
    <location>
        <begin position="118"/>
        <end position="140"/>
    </location>
</feature>
<sequence length="467" mass="50393">MSGGDRRVAVVTVIVQLPPVTKEVNFFRTADRPGALRATVAGSPFGTLQPDISQTISGWDFRVFFFYASAENSIRWNTVENDPQASQFVPLLSNGEVLPVTVAASSTSSATTSLSIAGPTTSAPATPEANSTVPVPTSQEKGAKGISGGALAGTAIGCLIAGILITGIVLWFCWGKRKGLHSRDYEASSTALMPQEKGFAVRSIPLGSRSPATSPASVALPLPLEDKSITSDMSKISSSIKNHVQSYYHMSRVSPGLIDMDDIQAMGDKQPISASALSALISNPTTREMALRFCIGWVACTRMQPNEDPETSLLPIELAGCARKITDESHVSTARDSSMFAQWRVTTAELLQDSYIRQPFSASDSRNINIQKATLTVDNILRPFADSRMDSGDRKRNLEEVLKRSALFAFTLFSQPSTWAFDWREELSATPRELCIFPALVQVSNENGEPVIPPRAFSEAIVRPFGA</sequence>
<evidence type="ECO:0000256" key="2">
    <source>
        <dbReference type="SAM" id="Phobius"/>
    </source>
</evidence>
<protein>
    <submittedName>
        <fullName evidence="3">Uncharacterized protein</fullName>
    </submittedName>
</protein>
<organism evidence="3 4">
    <name type="scientific">Ampelomyces quisqualis</name>
    <name type="common">Powdery mildew agent</name>
    <dbReference type="NCBI Taxonomy" id="50730"/>
    <lineage>
        <taxon>Eukaryota</taxon>
        <taxon>Fungi</taxon>
        <taxon>Dikarya</taxon>
        <taxon>Ascomycota</taxon>
        <taxon>Pezizomycotina</taxon>
        <taxon>Dothideomycetes</taxon>
        <taxon>Pleosporomycetidae</taxon>
        <taxon>Pleosporales</taxon>
        <taxon>Pleosporineae</taxon>
        <taxon>Phaeosphaeriaceae</taxon>
        <taxon>Ampelomyces</taxon>
    </lineage>
</organism>